<evidence type="ECO:0000313" key="5">
    <source>
        <dbReference type="Proteomes" id="UP000596902"/>
    </source>
</evidence>
<dbReference type="InterPro" id="IPR046879">
    <property type="entry name" value="KANL3/Tex30_Abhydrolase"/>
</dbReference>
<dbReference type="PANTHER" id="PTHR13136:SF11">
    <property type="entry name" value="TESTIS-EXPRESSED PROTEIN 30"/>
    <property type="match status" value="1"/>
</dbReference>
<gene>
    <name evidence="4" type="ORF">GT037_009207</name>
</gene>
<protein>
    <recommendedName>
        <fullName evidence="3">KANL3/Tex30 alpha/beta hydrolase-like domain-containing protein</fullName>
    </recommendedName>
</protein>
<evidence type="ECO:0000256" key="2">
    <source>
        <dbReference type="SAM" id="MobiDB-lite"/>
    </source>
</evidence>
<dbReference type="InterPro" id="IPR026555">
    <property type="entry name" value="NSL3/Tex30"/>
</dbReference>
<feature type="region of interest" description="Disordered" evidence="2">
    <location>
        <begin position="566"/>
        <end position="637"/>
    </location>
</feature>
<proteinExistence type="predicted"/>
<feature type="compositionally biased region" description="Polar residues" evidence="2">
    <location>
        <begin position="279"/>
        <end position="292"/>
    </location>
</feature>
<dbReference type="Gene3D" id="3.40.50.1820">
    <property type="entry name" value="alpha/beta hydrolase"/>
    <property type="match status" value="1"/>
</dbReference>
<feature type="compositionally biased region" description="Low complexity" evidence="2">
    <location>
        <begin position="12"/>
        <end position="23"/>
    </location>
</feature>
<comment type="pathway">
    <text evidence="1">Mycotoxin biosynthesis.</text>
</comment>
<comment type="caution">
    <text evidence="4">The sequence shown here is derived from an EMBL/GenBank/DDBJ whole genome shotgun (WGS) entry which is preliminary data.</text>
</comment>
<dbReference type="PANTHER" id="PTHR13136">
    <property type="entry name" value="TESTIS DEVELOPMENT PROTEIN PRTD"/>
    <property type="match status" value="1"/>
</dbReference>
<dbReference type="InterPro" id="IPR029058">
    <property type="entry name" value="AB_hydrolase_fold"/>
</dbReference>
<dbReference type="RefSeq" id="XP_038783056.1">
    <property type="nucleotide sequence ID" value="XM_038934254.1"/>
</dbReference>
<feature type="region of interest" description="Disordered" evidence="2">
    <location>
        <begin position="248"/>
        <end position="292"/>
    </location>
</feature>
<dbReference type="GeneID" id="62207432"/>
<evidence type="ECO:0000313" key="4">
    <source>
        <dbReference type="EMBL" id="KAF7672706.1"/>
    </source>
</evidence>
<evidence type="ECO:0000256" key="1">
    <source>
        <dbReference type="ARBA" id="ARBA00004685"/>
    </source>
</evidence>
<reference evidence="4" key="1">
    <citation type="submission" date="2020-01" db="EMBL/GenBank/DDBJ databases">
        <authorList>
            <person name="Feng Z.H.Z."/>
        </authorList>
    </citation>
    <scope>NUCLEOTIDE SEQUENCE</scope>
    <source>
        <strain evidence="4">CBS107.38</strain>
    </source>
</reference>
<evidence type="ECO:0000259" key="3">
    <source>
        <dbReference type="Pfam" id="PF20408"/>
    </source>
</evidence>
<dbReference type="Pfam" id="PF20408">
    <property type="entry name" value="Abhydrolase_11"/>
    <property type="match status" value="1"/>
</dbReference>
<dbReference type="Proteomes" id="UP000596902">
    <property type="component" value="Unassembled WGS sequence"/>
</dbReference>
<reference evidence="4" key="2">
    <citation type="submission" date="2020-08" db="EMBL/GenBank/DDBJ databases">
        <title>Draft Genome Sequence of Cumin Blight Pathogen Alternaria burnsii.</title>
        <authorList>
            <person name="Feng Z."/>
        </authorList>
    </citation>
    <scope>NUCLEOTIDE SEQUENCE</scope>
    <source>
        <strain evidence="4">CBS107.38</strain>
    </source>
</reference>
<accession>A0A8H7EC96</accession>
<dbReference type="EMBL" id="JAAABM010000015">
    <property type="protein sequence ID" value="KAF7672706.1"/>
    <property type="molecule type" value="Genomic_DNA"/>
</dbReference>
<sequence>MQTPRPTPPHTQLQQDDFGLQLGHGSPPGSPKRRSASLAALIRHSSALAMSSGQPPDPARLVSLCPDILQGMRKFERELSEEMLRHSQGTVRRLAGLLASDLRKSRHEYRPMAIRLMLLGEDETSIRPYIVVFCPELVRKRAEKFFKKDMIRGIYQSDEPGRETFQVAVVGQAPQPRADESTSLVKVAPAYTANLAYPGNTSGSLRVKAEHDGVSRLATIGGYIVASCHDGIETIYGLTAGHIFPQTRYNTSSSDQPSDGTMPSPASSDSDDDDDITLENANQNSSRGAHESFTITKNEPYWTDVKLADVSFSREARDKDWALVEGLQTHQIDSLDIGATNATIALGAIGEQQLLQIGFDAEVALKCVLSPTPSMILTPSGHNFVQAHILTPDASRRLQDGASGTWVTSQPAQVLNRNANPISVYGQVVADDVFGDVYMIPLRCIMDDVKTLMDAAVIRLPASIKELRQILVDQLHREHTILDHGKSSKAPHSLTTDATAERINHDAYPGIMLDHSVVLESPTQLLSGLKRVSRSTGTKTYIVKTNFDTSAGFQFIFDMPAKRKISGPVPRDELKRRVTRSSAKTSTAPAHDLPDDSPKAGTKTPKKSSAPERKESFPTNAIAKVDEAPAEDGSPAPQIITIRTITHDLVKKPIQCHQYTPSSSSISPTLIFTHGAGGTLSADAVVNFCTGFSKYFPVLAFQGSMNLKARTKSFHACIEEFHSRQETAQKRKPKEQNRKKRMLLGGRSMGARAAVISASEHIAEKDHGQEETSIQLILVSYPLQGPKDDLRDQILLDLSEGISVLFIIGDKDAMCPLDLLNETRSKMVAKSQVVVVRDADHGMNIKPASATREVGESTGRVAAWWVEGELKADVQYIGKQEE</sequence>
<feature type="domain" description="KANL3/Tex30 alpha/beta hydrolase-like" evidence="3">
    <location>
        <begin position="669"/>
        <end position="850"/>
    </location>
</feature>
<feature type="region of interest" description="Disordered" evidence="2">
    <location>
        <begin position="1"/>
        <end position="35"/>
    </location>
</feature>
<name>A0A8H7EC96_9PLEO</name>
<dbReference type="AlphaFoldDB" id="A0A8H7EC96"/>
<organism evidence="4 5">
    <name type="scientific">Alternaria burnsii</name>
    <dbReference type="NCBI Taxonomy" id="1187904"/>
    <lineage>
        <taxon>Eukaryota</taxon>
        <taxon>Fungi</taxon>
        <taxon>Dikarya</taxon>
        <taxon>Ascomycota</taxon>
        <taxon>Pezizomycotina</taxon>
        <taxon>Dothideomycetes</taxon>
        <taxon>Pleosporomycetidae</taxon>
        <taxon>Pleosporales</taxon>
        <taxon>Pleosporineae</taxon>
        <taxon>Pleosporaceae</taxon>
        <taxon>Alternaria</taxon>
        <taxon>Alternaria sect. Alternaria</taxon>
    </lineage>
</organism>
<feature type="compositionally biased region" description="Polar residues" evidence="2">
    <location>
        <begin position="248"/>
        <end position="266"/>
    </location>
</feature>
<keyword evidence="5" id="KW-1185">Reference proteome</keyword>
<dbReference type="SUPFAM" id="SSF53474">
    <property type="entry name" value="alpha/beta-Hydrolases"/>
    <property type="match status" value="1"/>
</dbReference>